<feature type="non-terminal residue" evidence="1">
    <location>
        <position position="1"/>
    </location>
</feature>
<name>A0A699W3L5_TANCI</name>
<sequence>VMRQEANRFYIDAQFEEHMRYKKVQQEYVSFTQPVTCQSLRHKSEGSGGGEARLLFGLTALLMSD</sequence>
<protein>
    <submittedName>
        <fullName evidence="1">Uncharacterized protein</fullName>
    </submittedName>
</protein>
<reference evidence="1" key="1">
    <citation type="journal article" date="2019" name="Sci. Rep.">
        <title>Draft genome of Tanacetum cinerariifolium, the natural source of mosquito coil.</title>
        <authorList>
            <person name="Yamashiro T."/>
            <person name="Shiraishi A."/>
            <person name="Satake H."/>
            <person name="Nakayama K."/>
        </authorList>
    </citation>
    <scope>NUCLEOTIDE SEQUENCE</scope>
</reference>
<proteinExistence type="predicted"/>
<accession>A0A699W3L5</accession>
<evidence type="ECO:0000313" key="1">
    <source>
        <dbReference type="EMBL" id="GFD42512.1"/>
    </source>
</evidence>
<gene>
    <name evidence="1" type="ORF">Tci_914481</name>
</gene>
<comment type="caution">
    <text evidence="1">The sequence shown here is derived from an EMBL/GenBank/DDBJ whole genome shotgun (WGS) entry which is preliminary data.</text>
</comment>
<dbReference type="EMBL" id="BKCJ011575869">
    <property type="protein sequence ID" value="GFD42512.1"/>
    <property type="molecule type" value="Genomic_DNA"/>
</dbReference>
<organism evidence="1">
    <name type="scientific">Tanacetum cinerariifolium</name>
    <name type="common">Dalmatian daisy</name>
    <name type="synonym">Chrysanthemum cinerariifolium</name>
    <dbReference type="NCBI Taxonomy" id="118510"/>
    <lineage>
        <taxon>Eukaryota</taxon>
        <taxon>Viridiplantae</taxon>
        <taxon>Streptophyta</taxon>
        <taxon>Embryophyta</taxon>
        <taxon>Tracheophyta</taxon>
        <taxon>Spermatophyta</taxon>
        <taxon>Magnoliopsida</taxon>
        <taxon>eudicotyledons</taxon>
        <taxon>Gunneridae</taxon>
        <taxon>Pentapetalae</taxon>
        <taxon>asterids</taxon>
        <taxon>campanulids</taxon>
        <taxon>Asterales</taxon>
        <taxon>Asteraceae</taxon>
        <taxon>Asteroideae</taxon>
        <taxon>Anthemideae</taxon>
        <taxon>Anthemidinae</taxon>
        <taxon>Tanacetum</taxon>
    </lineage>
</organism>
<dbReference type="AlphaFoldDB" id="A0A699W3L5"/>